<gene>
    <name evidence="2" type="ORF">EG244_15205</name>
</gene>
<evidence type="ECO:0000256" key="1">
    <source>
        <dbReference type="SAM" id="Phobius"/>
    </source>
</evidence>
<comment type="caution">
    <text evidence="2">The sequence shown here is derived from an EMBL/GenBank/DDBJ whole genome shotgun (WGS) entry which is preliminary data.</text>
</comment>
<proteinExistence type="predicted"/>
<sequence length="118" mass="12275">MSAGVAANLHPPRLPEAFLTAGPADYLLAFGLGLLLAGLIWWLIAPGLKRRPPRIPLRAAAQAARDLPPGEGMLALAALAAKRGVELTSAEQSALYAPDPGPAREALAARLSRRGGLR</sequence>
<keyword evidence="1" id="KW-1133">Transmembrane helix</keyword>
<dbReference type="AlphaFoldDB" id="A0A3P3DDC7"/>
<accession>A0A3P3DDC7</accession>
<keyword evidence="3" id="KW-1185">Reference proteome</keyword>
<reference evidence="2 3" key="1">
    <citation type="submission" date="2018-11" db="EMBL/GenBank/DDBJ databases">
        <title>Gemmobacter sp. nov., YIM 102744-1 draft genome.</title>
        <authorList>
            <person name="Li G."/>
            <person name="Jiang Y."/>
        </authorList>
    </citation>
    <scope>NUCLEOTIDE SEQUENCE [LARGE SCALE GENOMIC DNA]</scope>
    <source>
        <strain evidence="2 3">YIM 102744-1</strain>
    </source>
</reference>
<feature type="transmembrane region" description="Helical" evidence="1">
    <location>
        <begin position="26"/>
        <end position="44"/>
    </location>
</feature>
<dbReference type="Proteomes" id="UP000282125">
    <property type="component" value="Unassembled WGS sequence"/>
</dbReference>
<dbReference type="RefSeq" id="WP_124965965.1">
    <property type="nucleotide sequence ID" value="NZ_RRAZ01000025.1"/>
</dbReference>
<organism evidence="2 3">
    <name type="scientific">Falsigemmobacter faecalis</name>
    <dbReference type="NCBI Taxonomy" id="2488730"/>
    <lineage>
        <taxon>Bacteria</taxon>
        <taxon>Pseudomonadati</taxon>
        <taxon>Pseudomonadota</taxon>
        <taxon>Alphaproteobacteria</taxon>
        <taxon>Rhodobacterales</taxon>
        <taxon>Paracoccaceae</taxon>
        <taxon>Falsigemmobacter</taxon>
    </lineage>
</organism>
<dbReference type="EMBL" id="RRAZ01000025">
    <property type="protein sequence ID" value="RRH72325.1"/>
    <property type="molecule type" value="Genomic_DNA"/>
</dbReference>
<evidence type="ECO:0000313" key="2">
    <source>
        <dbReference type="EMBL" id="RRH72325.1"/>
    </source>
</evidence>
<name>A0A3P3DDC7_9RHOB</name>
<keyword evidence="1" id="KW-0812">Transmembrane</keyword>
<protein>
    <submittedName>
        <fullName evidence="2">Uncharacterized protein</fullName>
    </submittedName>
</protein>
<keyword evidence="1" id="KW-0472">Membrane</keyword>
<evidence type="ECO:0000313" key="3">
    <source>
        <dbReference type="Proteomes" id="UP000282125"/>
    </source>
</evidence>